<feature type="binding site" evidence="11">
    <location>
        <position position="44"/>
    </location>
    <ligand>
        <name>Mg(2+)</name>
        <dbReference type="ChEBI" id="CHEBI:18420"/>
    </ligand>
</feature>
<dbReference type="InterPro" id="IPR050264">
    <property type="entry name" value="Bact_CCA-adding_enz_type3_sf"/>
</dbReference>
<dbReference type="GO" id="GO:0004810">
    <property type="term" value="F:CCA tRNA nucleotidyltransferase activity"/>
    <property type="evidence" value="ECO:0007669"/>
    <property type="project" value="UniProtKB-UniRule"/>
</dbReference>
<dbReference type="Pfam" id="PF01743">
    <property type="entry name" value="PolyA_pol"/>
    <property type="match status" value="1"/>
</dbReference>
<evidence type="ECO:0000259" key="12">
    <source>
        <dbReference type="Pfam" id="PF01743"/>
    </source>
</evidence>
<feature type="binding site" evidence="11">
    <location>
        <position position="156"/>
    </location>
    <ligand>
        <name>ATP</name>
        <dbReference type="ChEBI" id="CHEBI:30616"/>
    </ligand>
</feature>
<feature type="binding site" evidence="11">
    <location>
        <position position="29"/>
    </location>
    <ligand>
        <name>CTP</name>
        <dbReference type="ChEBI" id="CHEBI:37563"/>
    </ligand>
</feature>
<gene>
    <name evidence="11 15" type="primary">cca</name>
    <name evidence="15" type="ORF">LYSIN_01937</name>
</gene>
<dbReference type="Gene3D" id="1.10.246.80">
    <property type="match status" value="1"/>
</dbReference>
<feature type="binding site" evidence="11">
    <location>
        <position position="42"/>
    </location>
    <ligand>
        <name>Mg(2+)</name>
        <dbReference type="ChEBI" id="CHEBI:18420"/>
    </ligand>
</feature>
<dbReference type="GO" id="GO:0042245">
    <property type="term" value="P:RNA repair"/>
    <property type="evidence" value="ECO:0007669"/>
    <property type="project" value="UniProtKB-KW"/>
</dbReference>
<keyword evidence="8 11" id="KW-0067">ATP-binding</keyword>
<evidence type="ECO:0000256" key="3">
    <source>
        <dbReference type="ARBA" id="ARBA00022694"/>
    </source>
</evidence>
<evidence type="ECO:0000256" key="11">
    <source>
        <dbReference type="HAMAP-Rule" id="MF_01263"/>
    </source>
</evidence>
<evidence type="ECO:0000256" key="2">
    <source>
        <dbReference type="ARBA" id="ARBA00022679"/>
    </source>
</evidence>
<dbReference type="InterPro" id="IPR043519">
    <property type="entry name" value="NT_sf"/>
</dbReference>
<dbReference type="AlphaFoldDB" id="A0A2S5D260"/>
<reference evidence="15 16" key="1">
    <citation type="submission" date="2017-11" db="EMBL/GenBank/DDBJ databases">
        <title>Genome sequence of Lysinibacillus sphaericus, a lignin-degrading bacteria isolated from municipal solid waste soil.</title>
        <authorList>
            <person name="Persinoti G.F."/>
            <person name="Paixao D.A."/>
            <person name="Bugg T.D."/>
            <person name="Squina F.M."/>
        </authorList>
    </citation>
    <scope>NUCLEOTIDE SEQUENCE [LARGE SCALE GENOMIC DNA]</scope>
    <source>
        <strain evidence="15 16">A1</strain>
    </source>
</reference>
<keyword evidence="5 11" id="KW-0479">Metal-binding</keyword>
<evidence type="ECO:0000256" key="9">
    <source>
        <dbReference type="ARBA" id="ARBA00022842"/>
    </source>
</evidence>
<dbReference type="EMBL" id="PGLV01000001">
    <property type="protein sequence ID" value="POZ57154.1"/>
    <property type="molecule type" value="Genomic_DNA"/>
</dbReference>
<comment type="catalytic activity">
    <reaction evidence="11">
        <text>a tRNA precursor + 2 CTP + ATP = a tRNA with a 3' CCA end + 3 diphosphate</text>
        <dbReference type="Rhea" id="RHEA:14433"/>
        <dbReference type="Rhea" id="RHEA-COMP:10465"/>
        <dbReference type="Rhea" id="RHEA-COMP:10468"/>
        <dbReference type="ChEBI" id="CHEBI:30616"/>
        <dbReference type="ChEBI" id="CHEBI:33019"/>
        <dbReference type="ChEBI" id="CHEBI:37563"/>
        <dbReference type="ChEBI" id="CHEBI:74896"/>
        <dbReference type="ChEBI" id="CHEBI:83071"/>
        <dbReference type="EC" id="2.7.7.72"/>
    </reaction>
</comment>
<dbReference type="Pfam" id="PF12627">
    <property type="entry name" value="PolyA_pol_RNAbd"/>
    <property type="match status" value="1"/>
</dbReference>
<dbReference type="GO" id="GO:0160016">
    <property type="term" value="F:CCACCA tRNA nucleotidyltransferase activity"/>
    <property type="evidence" value="ECO:0007669"/>
    <property type="project" value="RHEA"/>
</dbReference>
<feature type="binding site" evidence="11">
    <location>
        <position position="162"/>
    </location>
    <ligand>
        <name>ATP</name>
        <dbReference type="ChEBI" id="CHEBI:30616"/>
    </ligand>
</feature>
<dbReference type="Proteomes" id="UP000237319">
    <property type="component" value="Unassembled WGS sequence"/>
</dbReference>
<proteinExistence type="inferred from homology"/>
<feature type="binding site" evidence="11">
    <location>
        <position position="113"/>
    </location>
    <ligand>
        <name>CTP</name>
        <dbReference type="ChEBI" id="CHEBI:37563"/>
    </ligand>
</feature>
<feature type="binding site" evidence="11">
    <location>
        <position position="156"/>
    </location>
    <ligand>
        <name>CTP</name>
        <dbReference type="ChEBI" id="CHEBI:37563"/>
    </ligand>
</feature>
<comment type="similarity">
    <text evidence="11">Belongs to the tRNA nucleotidyltransferase/poly(A) polymerase family. Bacterial CCA-adding enzyme type 3 subfamily.</text>
</comment>
<evidence type="ECO:0000256" key="10">
    <source>
        <dbReference type="ARBA" id="ARBA00022884"/>
    </source>
</evidence>
<dbReference type="InterPro" id="IPR002646">
    <property type="entry name" value="PolA_pol_head_dom"/>
</dbReference>
<evidence type="ECO:0000256" key="5">
    <source>
        <dbReference type="ARBA" id="ARBA00022723"/>
    </source>
</evidence>
<comment type="caution">
    <text evidence="15">The sequence shown here is derived from an EMBL/GenBank/DDBJ whole genome shotgun (WGS) entry which is preliminary data.</text>
</comment>
<feature type="binding site" evidence="11">
    <location>
        <position position="162"/>
    </location>
    <ligand>
        <name>CTP</name>
        <dbReference type="ChEBI" id="CHEBI:37563"/>
    </ligand>
</feature>
<dbReference type="GO" id="GO:0001680">
    <property type="term" value="P:tRNA 3'-terminal CCA addition"/>
    <property type="evidence" value="ECO:0007669"/>
    <property type="project" value="UniProtKB-UniRule"/>
</dbReference>
<comment type="miscellaneous">
    <text evidence="11">A single active site specifically recognizes both ATP and CTP and is responsible for their addition.</text>
</comment>
<dbReference type="GO" id="GO:0005524">
    <property type="term" value="F:ATP binding"/>
    <property type="evidence" value="ECO:0007669"/>
    <property type="project" value="UniProtKB-UniRule"/>
</dbReference>
<comment type="cofactor">
    <cofactor evidence="1 11">
        <name>Mg(2+)</name>
        <dbReference type="ChEBI" id="CHEBI:18420"/>
    </cofactor>
</comment>
<protein>
    <recommendedName>
        <fullName evidence="11">CCA-adding enzyme</fullName>
        <ecNumber evidence="11">2.7.7.72</ecNumber>
    </recommendedName>
    <alternativeName>
        <fullName evidence="11">CCA tRNA nucleotidyltransferase</fullName>
    </alternativeName>
    <alternativeName>
        <fullName evidence="11">tRNA CCA-pyrophosphorylase</fullName>
    </alternativeName>
    <alternativeName>
        <fullName evidence="11">tRNA adenylyl-/cytidylyl- transferase</fullName>
    </alternativeName>
    <alternativeName>
        <fullName evidence="11">tRNA nucleotidyltransferase</fullName>
    </alternativeName>
    <alternativeName>
        <fullName evidence="11">tRNA-NT</fullName>
    </alternativeName>
</protein>
<dbReference type="PANTHER" id="PTHR46173">
    <property type="entry name" value="CCA TRNA NUCLEOTIDYLTRANSFERASE 1, MITOCHONDRIAL"/>
    <property type="match status" value="1"/>
</dbReference>
<evidence type="ECO:0000256" key="1">
    <source>
        <dbReference type="ARBA" id="ARBA00001946"/>
    </source>
</evidence>
<dbReference type="EC" id="2.7.7.72" evidence="11"/>
<dbReference type="HAMAP" id="MF_01263">
    <property type="entry name" value="CCA_bact_type3"/>
    <property type="match status" value="1"/>
</dbReference>
<feature type="binding site" evidence="11">
    <location>
        <position position="32"/>
    </location>
    <ligand>
        <name>CTP</name>
        <dbReference type="ChEBI" id="CHEBI:37563"/>
    </ligand>
</feature>
<feature type="domain" description="tRNA nucleotidyltransferase/poly(A) polymerase RNA and SrmB- binding" evidence="13">
    <location>
        <begin position="171"/>
        <end position="226"/>
    </location>
</feature>
<evidence type="ECO:0000256" key="8">
    <source>
        <dbReference type="ARBA" id="ARBA00022840"/>
    </source>
</evidence>
<dbReference type="InterPro" id="IPR032810">
    <property type="entry name" value="CCA-adding_enz_C"/>
</dbReference>
<feature type="binding site" evidence="11">
    <location>
        <position position="165"/>
    </location>
    <ligand>
        <name>ATP</name>
        <dbReference type="ChEBI" id="CHEBI:30616"/>
    </ligand>
</feature>
<dbReference type="InterPro" id="IPR032828">
    <property type="entry name" value="PolyA_RNA-bd"/>
</dbReference>
<dbReference type="Pfam" id="PF13735">
    <property type="entry name" value="tRNA_NucTran2_2"/>
    <property type="match status" value="1"/>
</dbReference>
<evidence type="ECO:0000256" key="6">
    <source>
        <dbReference type="ARBA" id="ARBA00022741"/>
    </source>
</evidence>
<dbReference type="CDD" id="cd05398">
    <property type="entry name" value="NT_ClassII-CCAase"/>
    <property type="match status" value="1"/>
</dbReference>
<feature type="binding site" evidence="11">
    <location>
        <position position="32"/>
    </location>
    <ligand>
        <name>ATP</name>
        <dbReference type="ChEBI" id="CHEBI:30616"/>
    </ligand>
</feature>
<comment type="subunit">
    <text evidence="11">Homodimer.</text>
</comment>
<feature type="domain" description="CCA-adding enzyme C-terminal" evidence="14">
    <location>
        <begin position="240"/>
        <end position="382"/>
    </location>
</feature>
<comment type="catalytic activity">
    <reaction evidence="11">
        <text>a tRNA with a 3' CCA end + 2 CTP + ATP = a tRNA with a 3' CCACCA end + 3 diphosphate</text>
        <dbReference type="Rhea" id="RHEA:76235"/>
        <dbReference type="Rhea" id="RHEA-COMP:10468"/>
        <dbReference type="Rhea" id="RHEA-COMP:18655"/>
        <dbReference type="ChEBI" id="CHEBI:30616"/>
        <dbReference type="ChEBI" id="CHEBI:33019"/>
        <dbReference type="ChEBI" id="CHEBI:37563"/>
        <dbReference type="ChEBI" id="CHEBI:83071"/>
        <dbReference type="ChEBI" id="CHEBI:195187"/>
    </reaction>
</comment>
<dbReference type="Gene3D" id="3.30.460.10">
    <property type="entry name" value="Beta Polymerase, domain 2"/>
    <property type="match status" value="1"/>
</dbReference>
<dbReference type="InterPro" id="IPR023068">
    <property type="entry name" value="CCA-adding_enz_firmicutes"/>
</dbReference>
<keyword evidence="9 11" id="KW-0460">Magnesium</keyword>
<dbReference type="SUPFAM" id="SSF81301">
    <property type="entry name" value="Nucleotidyltransferase"/>
    <property type="match status" value="1"/>
</dbReference>
<evidence type="ECO:0000259" key="14">
    <source>
        <dbReference type="Pfam" id="PF13735"/>
    </source>
</evidence>
<dbReference type="RefSeq" id="WP_103977077.1">
    <property type="nucleotide sequence ID" value="NZ_CP194323.1"/>
</dbReference>
<keyword evidence="16" id="KW-1185">Reference proteome</keyword>
<dbReference type="SUPFAM" id="SSF81891">
    <property type="entry name" value="Poly A polymerase C-terminal region-like"/>
    <property type="match status" value="1"/>
</dbReference>
<evidence type="ECO:0000256" key="7">
    <source>
        <dbReference type="ARBA" id="ARBA00022800"/>
    </source>
</evidence>
<keyword evidence="6 11" id="KW-0547">Nucleotide-binding</keyword>
<dbReference type="NCBIfam" id="NF009814">
    <property type="entry name" value="PRK13299.1"/>
    <property type="match status" value="1"/>
</dbReference>
<keyword evidence="3 11" id="KW-0819">tRNA processing</keyword>
<feature type="binding site" evidence="11">
    <location>
        <position position="159"/>
    </location>
    <ligand>
        <name>ATP</name>
        <dbReference type="ChEBI" id="CHEBI:30616"/>
    </ligand>
</feature>
<feature type="binding site" evidence="11">
    <location>
        <position position="113"/>
    </location>
    <ligand>
        <name>ATP</name>
        <dbReference type="ChEBI" id="CHEBI:30616"/>
    </ligand>
</feature>
<comment type="function">
    <text evidence="11">Catalyzes the addition and repair of the essential 3'-terminal CCA sequence in tRNAs without using a nucleic acid template. Adds these three nucleotides in the order of C, C, and A to the tRNA nucleotide-73, using CTP and ATP as substrates and producing inorganic pyrophosphate. tRNA 3'-terminal CCA addition is required both for tRNA processing and repair. Also involved in tRNA surveillance by mediating tandem CCA addition to generate a CCACCA at the 3' terminus of unstable tRNAs. While stable tRNAs receive only 3'-terminal CCA, unstable tRNAs are marked with CCACCA and rapidly degraded.</text>
</comment>
<keyword evidence="4 11" id="KW-0548">Nucleotidyltransferase</keyword>
<evidence type="ECO:0000313" key="15">
    <source>
        <dbReference type="EMBL" id="POZ57154.1"/>
    </source>
</evidence>
<keyword evidence="2 11" id="KW-0808">Transferase</keyword>
<organism evidence="15 16">
    <name type="scientific">Lysinibacillus sphaericus</name>
    <name type="common">Bacillus sphaericus</name>
    <dbReference type="NCBI Taxonomy" id="1421"/>
    <lineage>
        <taxon>Bacteria</taxon>
        <taxon>Bacillati</taxon>
        <taxon>Bacillota</taxon>
        <taxon>Bacilli</taxon>
        <taxon>Bacillales</taxon>
        <taxon>Bacillaceae</taxon>
        <taxon>Lysinibacillus</taxon>
    </lineage>
</organism>
<evidence type="ECO:0000259" key="13">
    <source>
        <dbReference type="Pfam" id="PF12627"/>
    </source>
</evidence>
<evidence type="ECO:0000313" key="16">
    <source>
        <dbReference type="Proteomes" id="UP000237319"/>
    </source>
</evidence>
<accession>A0A2S5D260</accession>
<feature type="binding site" evidence="11">
    <location>
        <position position="29"/>
    </location>
    <ligand>
        <name>ATP</name>
        <dbReference type="ChEBI" id="CHEBI:30616"/>
    </ligand>
</feature>
<feature type="domain" description="Poly A polymerase head" evidence="12">
    <location>
        <begin position="25"/>
        <end position="144"/>
    </location>
</feature>
<name>A0A2S5D260_LYSSH</name>
<dbReference type="GO" id="GO:0000049">
    <property type="term" value="F:tRNA binding"/>
    <property type="evidence" value="ECO:0007669"/>
    <property type="project" value="UniProtKB-UniRule"/>
</dbReference>
<feature type="binding site" evidence="11">
    <location>
        <position position="165"/>
    </location>
    <ligand>
        <name>CTP</name>
        <dbReference type="ChEBI" id="CHEBI:37563"/>
    </ligand>
</feature>
<evidence type="ECO:0000256" key="4">
    <source>
        <dbReference type="ARBA" id="ARBA00022695"/>
    </source>
</evidence>
<dbReference type="Gene3D" id="1.10.3090.10">
    <property type="entry name" value="cca-adding enzyme, domain 2"/>
    <property type="match status" value="1"/>
</dbReference>
<dbReference type="PANTHER" id="PTHR46173:SF1">
    <property type="entry name" value="CCA TRNA NUCLEOTIDYLTRANSFERASE 1, MITOCHONDRIAL"/>
    <property type="match status" value="1"/>
</dbReference>
<dbReference type="GO" id="GO:0000287">
    <property type="term" value="F:magnesium ion binding"/>
    <property type="evidence" value="ECO:0007669"/>
    <property type="project" value="UniProtKB-UniRule"/>
</dbReference>
<feature type="binding site" evidence="11">
    <location>
        <position position="159"/>
    </location>
    <ligand>
        <name>CTP</name>
        <dbReference type="ChEBI" id="CHEBI:37563"/>
    </ligand>
</feature>
<sequence length="391" mass="44797">MQNTKEWQAAFTVIEQLEEAGFEAVVVGGAVRDAILHRPAHDVDVATNALPQEVKTVFNRTVDIGIQHGTVLVIVPEGPVEVTTYRTDGEYTDHRRPEEVHFVRSLKEDLQRRDFTMNAIAMRKDGSFVDFYGGQRDIKAGVIRAVGEAKVRFAEDALRMLRAVRFSAQLGFSIEAATLQAMQEKAPDIAWVAKERMKAELDKLWIGKDVYNGIKKLEESGLVSYLQGDFQVDHWRGFTAENTTCGWAYFALGQKENWQEVLRTYRLSNKEMAFVKAVLSAFHALQNGWTSMDYFTYSLEELETAHYFAQLKELVTISQHSIREVQARLPIRNRQELVVNGMDLLQWSEQKRGPWLKEALQMILTAVVNGELMNERNHIKDWFKRAYVHKG</sequence>
<keyword evidence="10 11" id="KW-0694">RNA-binding</keyword>
<keyword evidence="7 11" id="KW-0692">RNA repair</keyword>